<feature type="transmembrane region" description="Helical" evidence="8">
    <location>
        <begin position="43"/>
        <end position="61"/>
    </location>
</feature>
<feature type="transmembrane region" description="Helical" evidence="8">
    <location>
        <begin position="96"/>
        <end position="114"/>
    </location>
</feature>
<name>A0A4R2E8W4_9BACT</name>
<evidence type="ECO:0000256" key="3">
    <source>
        <dbReference type="ARBA" id="ARBA00022475"/>
    </source>
</evidence>
<comment type="catalytic activity">
    <reaction evidence="8">
        <text>an all-trans-polyprenyl diphosphate + 1,4-dihydroxy-2-naphthoate + H(+) = a 2-demethylmenaquinol + CO2 + diphosphate</text>
        <dbReference type="Rhea" id="RHEA:26478"/>
        <dbReference type="Rhea" id="RHEA-COMP:9563"/>
        <dbReference type="Rhea" id="RHEA-COMP:9564"/>
        <dbReference type="ChEBI" id="CHEBI:11173"/>
        <dbReference type="ChEBI" id="CHEBI:15378"/>
        <dbReference type="ChEBI" id="CHEBI:16526"/>
        <dbReference type="ChEBI" id="CHEBI:33019"/>
        <dbReference type="ChEBI" id="CHEBI:55437"/>
        <dbReference type="ChEBI" id="CHEBI:58914"/>
        <dbReference type="EC" id="2.5.1.74"/>
    </reaction>
</comment>
<dbReference type="HAMAP" id="MF_01937">
    <property type="entry name" value="MenA_1"/>
    <property type="match status" value="1"/>
</dbReference>
<dbReference type="Pfam" id="PF01040">
    <property type="entry name" value="UbiA"/>
    <property type="match status" value="1"/>
</dbReference>
<dbReference type="GO" id="GO:0042371">
    <property type="term" value="P:vitamin K biosynthetic process"/>
    <property type="evidence" value="ECO:0007669"/>
    <property type="project" value="TreeGrafter"/>
</dbReference>
<dbReference type="PANTHER" id="PTHR13929">
    <property type="entry name" value="1,4-DIHYDROXY-2-NAPHTHOATE OCTAPRENYLTRANSFERASE"/>
    <property type="match status" value="1"/>
</dbReference>
<keyword evidence="11" id="KW-1185">Reference proteome</keyword>
<gene>
    <name evidence="8" type="primary">menA</name>
    <name evidence="10" type="ORF">CLV25_11957</name>
</gene>
<accession>A0A4R2E8W4</accession>
<organism evidence="10 11">
    <name type="scientific">Acetobacteroides hydrogenigenes</name>
    <dbReference type="NCBI Taxonomy" id="979970"/>
    <lineage>
        <taxon>Bacteria</taxon>
        <taxon>Pseudomonadati</taxon>
        <taxon>Bacteroidota</taxon>
        <taxon>Bacteroidia</taxon>
        <taxon>Bacteroidales</taxon>
        <taxon>Rikenellaceae</taxon>
        <taxon>Acetobacteroides</taxon>
    </lineage>
</organism>
<evidence type="ECO:0000256" key="7">
    <source>
        <dbReference type="ARBA" id="ARBA00023136"/>
    </source>
</evidence>
<feature type="transmembrane region" description="Helical" evidence="8">
    <location>
        <begin position="153"/>
        <end position="173"/>
    </location>
</feature>
<dbReference type="EC" id="2.5.1.74" evidence="8 9"/>
<keyword evidence="3 8" id="KW-1003">Cell membrane</keyword>
<evidence type="ECO:0000256" key="6">
    <source>
        <dbReference type="ARBA" id="ARBA00022989"/>
    </source>
</evidence>
<evidence type="ECO:0000256" key="5">
    <source>
        <dbReference type="ARBA" id="ARBA00022692"/>
    </source>
</evidence>
<comment type="function">
    <text evidence="8">Conversion of 1,4-dihydroxy-2-naphthoate (DHNA) to demethylmenaquinone (DMK).</text>
</comment>
<keyword evidence="2 8" id="KW-0474">Menaquinone biosynthesis</keyword>
<proteinExistence type="inferred from homology"/>
<feature type="transmembrane region" description="Helical" evidence="8">
    <location>
        <begin position="220"/>
        <end position="240"/>
    </location>
</feature>
<sequence length="306" mass="33571">MVQLSSFKSWLKAARLRTLPLALSSIILGGALAAFEFQARWDILALALVTALFLQILSNFANDYGDSEKGTDNQHRVGPKRTVQSGEISPAQMRKAMVVMALLALASGLTLVFVGTKGIAIWKTLLFIVLGLGCIAAAVKYTVGEKAYGYRGLGDLFVFIFFGLTGVVGTYFLSTQQVFWGAWLLGSSVGLFSVGVLNLNNMRDIVNDRNSGKLTIPVRLGFNRAKLYHIGLIGGGLLFALIHTVAYFQCCWMLLPFLSVFLFVRDLKEIVLIKDPAMLDPYLKKLSLSTFVFVLLYSAGLYLSMI</sequence>
<dbReference type="EMBL" id="SLWB01000019">
    <property type="protein sequence ID" value="TCN62224.1"/>
    <property type="molecule type" value="Genomic_DNA"/>
</dbReference>
<evidence type="ECO:0000256" key="8">
    <source>
        <dbReference type="HAMAP-Rule" id="MF_01937"/>
    </source>
</evidence>
<comment type="caution">
    <text evidence="10">The sequence shown here is derived from an EMBL/GenBank/DDBJ whole genome shotgun (WGS) entry which is preliminary data.</text>
</comment>
<feature type="transmembrane region" description="Helical" evidence="8">
    <location>
        <begin position="120"/>
        <end position="141"/>
    </location>
</feature>
<evidence type="ECO:0000256" key="9">
    <source>
        <dbReference type="NCBIfam" id="TIGR00751"/>
    </source>
</evidence>
<reference evidence="10 11" key="1">
    <citation type="submission" date="2019-03" db="EMBL/GenBank/DDBJ databases">
        <title>Genomic Encyclopedia of Archaeal and Bacterial Type Strains, Phase II (KMG-II): from individual species to whole genera.</title>
        <authorList>
            <person name="Goeker M."/>
        </authorList>
    </citation>
    <scope>NUCLEOTIDE SEQUENCE [LARGE SCALE GENOMIC DNA]</scope>
    <source>
        <strain evidence="10 11">RL-C</strain>
    </source>
</reference>
<evidence type="ECO:0000313" key="10">
    <source>
        <dbReference type="EMBL" id="TCN62224.1"/>
    </source>
</evidence>
<dbReference type="Proteomes" id="UP000294830">
    <property type="component" value="Unassembled WGS sequence"/>
</dbReference>
<feature type="transmembrane region" description="Helical" evidence="8">
    <location>
        <begin position="286"/>
        <end position="305"/>
    </location>
</feature>
<evidence type="ECO:0000256" key="2">
    <source>
        <dbReference type="ARBA" id="ARBA00022428"/>
    </source>
</evidence>
<keyword evidence="6 8" id="KW-1133">Transmembrane helix</keyword>
<keyword evidence="7 8" id="KW-0472">Membrane</keyword>
<dbReference type="NCBIfam" id="NF004751">
    <property type="entry name" value="PRK06080.1-3"/>
    <property type="match status" value="1"/>
</dbReference>
<keyword evidence="4 8" id="KW-0808">Transferase</keyword>
<comment type="pathway">
    <text evidence="8">Quinol/quinone metabolism; menaquinone biosynthesis; menaquinol from 1,4-dihydroxy-2-naphthoate: step 1/2.</text>
</comment>
<dbReference type="GO" id="GO:0005886">
    <property type="term" value="C:plasma membrane"/>
    <property type="evidence" value="ECO:0007669"/>
    <property type="project" value="UniProtKB-SubCell"/>
</dbReference>
<evidence type="ECO:0000313" key="11">
    <source>
        <dbReference type="Proteomes" id="UP000294830"/>
    </source>
</evidence>
<comment type="subcellular location">
    <subcellularLocation>
        <location evidence="8">Cell membrane</location>
        <topology evidence="8">Multi-pass membrane protein</topology>
    </subcellularLocation>
    <subcellularLocation>
        <location evidence="1">Membrane</location>
        <topology evidence="1">Multi-pass membrane protein</topology>
    </subcellularLocation>
</comment>
<dbReference type="CDD" id="cd13962">
    <property type="entry name" value="PT_UbiA_UBIAD1"/>
    <property type="match status" value="1"/>
</dbReference>
<dbReference type="UniPathway" id="UPA00079">
    <property type="reaction ID" value="UER00168"/>
</dbReference>
<keyword evidence="5 8" id="KW-0812">Transmembrane</keyword>
<comment type="similarity">
    <text evidence="8">Belongs to the MenA family. Type 1 subfamily.</text>
</comment>
<protein>
    <recommendedName>
        <fullName evidence="8 9">1,4-dihydroxy-2-naphthoate octaprenyltransferase</fullName>
        <shortName evidence="8">DHNA-octaprenyltransferase</shortName>
        <ecNumber evidence="8 9">2.5.1.74</ecNumber>
    </recommendedName>
</protein>
<dbReference type="InterPro" id="IPR044878">
    <property type="entry name" value="UbiA_sf"/>
</dbReference>
<dbReference type="GO" id="GO:0009234">
    <property type="term" value="P:menaquinone biosynthetic process"/>
    <property type="evidence" value="ECO:0007669"/>
    <property type="project" value="UniProtKB-UniRule"/>
</dbReference>
<evidence type="ECO:0000256" key="1">
    <source>
        <dbReference type="ARBA" id="ARBA00004141"/>
    </source>
</evidence>
<dbReference type="NCBIfam" id="TIGR00751">
    <property type="entry name" value="menA"/>
    <property type="match status" value="1"/>
</dbReference>
<dbReference type="InterPro" id="IPR004657">
    <property type="entry name" value="MenA"/>
</dbReference>
<dbReference type="PIRSF" id="PIRSF005355">
    <property type="entry name" value="UBIAD1"/>
    <property type="match status" value="1"/>
</dbReference>
<dbReference type="InterPro" id="IPR026046">
    <property type="entry name" value="UBIAD1"/>
</dbReference>
<dbReference type="Gene3D" id="1.10.357.140">
    <property type="entry name" value="UbiA prenyltransferase"/>
    <property type="match status" value="1"/>
</dbReference>
<dbReference type="GO" id="GO:0046428">
    <property type="term" value="F:1,4-dihydroxy-2-naphthoate polyprenyltransferase activity"/>
    <property type="evidence" value="ECO:0007669"/>
    <property type="project" value="UniProtKB-UniRule"/>
</dbReference>
<dbReference type="PANTHER" id="PTHR13929:SF0">
    <property type="entry name" value="UBIA PRENYLTRANSFERASE DOMAIN-CONTAINING PROTEIN 1"/>
    <property type="match status" value="1"/>
</dbReference>
<dbReference type="InterPro" id="IPR000537">
    <property type="entry name" value="UbiA_prenyltransferase"/>
</dbReference>
<feature type="transmembrane region" description="Helical" evidence="8">
    <location>
        <begin position="179"/>
        <end position="199"/>
    </location>
</feature>
<dbReference type="AlphaFoldDB" id="A0A4R2E8W4"/>
<evidence type="ECO:0000256" key="4">
    <source>
        <dbReference type="ARBA" id="ARBA00022679"/>
    </source>
</evidence>